<evidence type="ECO:0000256" key="2">
    <source>
        <dbReference type="ARBA" id="ARBA00004885"/>
    </source>
</evidence>
<dbReference type="SUPFAM" id="SSF51735">
    <property type="entry name" value="NAD(P)-binding Rossmann-fold domains"/>
    <property type="match status" value="1"/>
</dbReference>
<accession>A0A1I0MWY4</accession>
<feature type="binding site" evidence="11">
    <location>
        <begin position="39"/>
        <end position="42"/>
    </location>
    <ligand>
        <name>NADP(+)</name>
        <dbReference type="ChEBI" id="CHEBI:58349"/>
    </ligand>
</feature>
<evidence type="ECO:0000313" key="16">
    <source>
        <dbReference type="EMBL" id="SEV92570.1"/>
    </source>
</evidence>
<comment type="pathway">
    <text evidence="2 11">Amino-acid biosynthesis; L-isoleucine biosynthesis; L-isoleucine from 2-oxobutanoate: step 2/4.</text>
</comment>
<evidence type="ECO:0000256" key="8">
    <source>
        <dbReference type="ARBA" id="ARBA00023304"/>
    </source>
</evidence>
<keyword evidence="8 11" id="KW-0100">Branched-chain amino acid biosynthesis</keyword>
<comment type="catalytic activity">
    <reaction evidence="11">
        <text>(2R)-2,3-dihydroxy-3-methylbutanoate + NADP(+) = (2S)-2-acetolactate + NADPH + H(+)</text>
        <dbReference type="Rhea" id="RHEA:22068"/>
        <dbReference type="ChEBI" id="CHEBI:15378"/>
        <dbReference type="ChEBI" id="CHEBI:49072"/>
        <dbReference type="ChEBI" id="CHEBI:57783"/>
        <dbReference type="ChEBI" id="CHEBI:58349"/>
        <dbReference type="ChEBI" id="CHEBI:58476"/>
        <dbReference type="EC" id="1.1.1.86"/>
    </reaction>
</comment>
<dbReference type="SUPFAM" id="SSF48179">
    <property type="entry name" value="6-phosphogluconate dehydrogenase C-terminal domain-like"/>
    <property type="match status" value="1"/>
</dbReference>
<proteinExistence type="inferred from homology"/>
<evidence type="ECO:0000256" key="4">
    <source>
        <dbReference type="ARBA" id="ARBA00022605"/>
    </source>
</evidence>
<comment type="catalytic activity">
    <reaction evidence="11">
        <text>(2R,3R)-2,3-dihydroxy-3-methylpentanoate + NADP(+) = (S)-2-ethyl-2-hydroxy-3-oxobutanoate + NADPH + H(+)</text>
        <dbReference type="Rhea" id="RHEA:13493"/>
        <dbReference type="ChEBI" id="CHEBI:15378"/>
        <dbReference type="ChEBI" id="CHEBI:49256"/>
        <dbReference type="ChEBI" id="CHEBI:49258"/>
        <dbReference type="ChEBI" id="CHEBI:57783"/>
        <dbReference type="ChEBI" id="CHEBI:58349"/>
        <dbReference type="EC" id="1.1.1.86"/>
    </reaction>
</comment>
<feature type="binding site" evidence="11 12">
    <location>
        <position position="244"/>
    </location>
    <ligand>
        <name>Mg(2+)</name>
        <dbReference type="ChEBI" id="CHEBI:18420"/>
        <label>2</label>
    </ligand>
</feature>
<dbReference type="NCBIfam" id="TIGR00465">
    <property type="entry name" value="ilvC"/>
    <property type="match status" value="1"/>
</dbReference>
<keyword evidence="11" id="KW-0521">NADP</keyword>
<evidence type="ECO:0000256" key="5">
    <source>
        <dbReference type="ARBA" id="ARBA00022723"/>
    </source>
</evidence>
<comment type="similarity">
    <text evidence="3 11 12">Belongs to the ketol-acid reductoisomerase family.</text>
</comment>
<feature type="compositionally biased region" description="Polar residues" evidence="13">
    <location>
        <begin position="1"/>
        <end position="16"/>
    </location>
</feature>
<keyword evidence="5 11" id="KW-0479">Metal-binding</keyword>
<dbReference type="PANTHER" id="PTHR21371">
    <property type="entry name" value="KETOL-ACID REDUCTOISOMERASE, MITOCHONDRIAL"/>
    <property type="match status" value="1"/>
</dbReference>
<feature type="domain" description="KARI C-terminal knotted" evidence="15">
    <location>
        <begin position="196"/>
        <end position="341"/>
    </location>
</feature>
<dbReference type="EC" id="1.1.1.86" evidence="11"/>
<keyword evidence="7 11" id="KW-0560">Oxidoreductase</keyword>
<dbReference type="AlphaFoldDB" id="A0A1I0MWY4"/>
<evidence type="ECO:0000256" key="1">
    <source>
        <dbReference type="ARBA" id="ARBA00004864"/>
    </source>
</evidence>
<dbReference type="InterPro" id="IPR013116">
    <property type="entry name" value="KARI_N"/>
</dbReference>
<evidence type="ECO:0000259" key="15">
    <source>
        <dbReference type="PROSITE" id="PS51851"/>
    </source>
</evidence>
<feature type="binding site" evidence="11 12">
    <location>
        <position position="204"/>
    </location>
    <ligand>
        <name>Mg(2+)</name>
        <dbReference type="ChEBI" id="CHEBI:18420"/>
        <label>1</label>
    </ligand>
</feature>
<dbReference type="PROSITE" id="PS51850">
    <property type="entry name" value="KARI_N"/>
    <property type="match status" value="1"/>
</dbReference>
<dbReference type="UniPathway" id="UPA00049">
    <property type="reaction ID" value="UER00060"/>
</dbReference>
<dbReference type="HAMAP" id="MF_00435">
    <property type="entry name" value="IlvC"/>
    <property type="match status" value="1"/>
</dbReference>
<comment type="caution">
    <text evidence="11">Lacks conserved residue(s) required for the propagation of feature annotation.</text>
</comment>
<keyword evidence="6 11" id="KW-0460">Magnesium</keyword>
<feature type="compositionally biased region" description="Basic and acidic residues" evidence="13">
    <location>
        <begin position="20"/>
        <end position="29"/>
    </location>
</feature>
<feature type="region of interest" description="Disordered" evidence="13">
    <location>
        <begin position="1"/>
        <end position="29"/>
    </location>
</feature>
<dbReference type="InterPro" id="IPR000506">
    <property type="entry name" value="KARI_C"/>
</dbReference>
<keyword evidence="17" id="KW-1185">Reference proteome</keyword>
<reference evidence="16 17" key="1">
    <citation type="submission" date="2016-10" db="EMBL/GenBank/DDBJ databases">
        <authorList>
            <person name="de Groot N.N."/>
        </authorList>
    </citation>
    <scope>NUCLEOTIDE SEQUENCE [LARGE SCALE GENOMIC DNA]</scope>
    <source>
        <strain evidence="16 17">CGMCC 1.5337</strain>
    </source>
</reference>
<feature type="binding site" evidence="11 12">
    <location>
        <position position="265"/>
    </location>
    <ligand>
        <name>substrate</name>
    </ligand>
</feature>
<keyword evidence="4 11" id="KW-0028">Amino-acid biosynthesis</keyword>
<evidence type="ECO:0000256" key="7">
    <source>
        <dbReference type="ARBA" id="ARBA00023002"/>
    </source>
</evidence>
<comment type="pathway">
    <text evidence="1 11">Amino-acid biosynthesis; L-valine biosynthesis; L-valine from pyruvate: step 2/4.</text>
</comment>
<protein>
    <recommendedName>
        <fullName evidence="11">Ketol-acid reductoisomerase (NADP(+))</fullName>
        <shortName evidence="11">KARI</shortName>
        <ecNumber evidence="11">1.1.1.86</ecNumber>
    </recommendedName>
    <alternativeName>
        <fullName evidence="11">Acetohydroxy-acid isomeroreductase</fullName>
        <shortName evidence="11">AHIR</shortName>
    </alternativeName>
    <alternativeName>
        <fullName evidence="11">Alpha-keto-beta-hydroxylacyl reductoisomerase</fullName>
    </alternativeName>
</protein>
<sequence>MTETDSSPSGDEQFTQPVYHESDADRRHVDDKTVAVLGYGSQGHAHAQNLADSDVDVVVGLRETSDSRRAAEADGLRVATPVEAASEADVVSVLVPDTVQPDVFDAIEPELDAGDTLQFAHGFNVHYGQIEPPERVDVTMIAPKSPGHLVRRNYEAGEGTPALLAVYQNATGEARQEALAYADAIGCARAGVVETTFREETETDLFGEQAVLCGGVAELTKAGYETLVDAGYSPEMAYFECLNELKLIVDLMYEGGIGAMWDSVSDTAEYGGLTRGDAVVDESVRENMEEVLEEVQNGAFATEWVAENQAGRPSYKQRRKAEQEHDIEDVGERLRSLFAWADETASEAEREPEVSADD</sequence>
<dbReference type="InterPro" id="IPR008927">
    <property type="entry name" value="6-PGluconate_DH-like_C_sf"/>
</dbReference>
<name>A0A1I0MWY4_9EURY</name>
<dbReference type="UniPathway" id="UPA00047">
    <property type="reaction ID" value="UER00056"/>
</dbReference>
<dbReference type="PANTHER" id="PTHR21371:SF1">
    <property type="entry name" value="KETOL-ACID REDUCTOISOMERASE, MITOCHONDRIAL"/>
    <property type="match status" value="1"/>
</dbReference>
<comment type="catalytic activity">
    <reaction evidence="10">
        <text>(2R)-2,3-dihydroxy-3-methylbutanoate + NADP(+) = (2S)-2-acetolactate + NADPH + H(+)</text>
        <dbReference type="Rhea" id="RHEA:22068"/>
        <dbReference type="ChEBI" id="CHEBI:15378"/>
        <dbReference type="ChEBI" id="CHEBI:49072"/>
        <dbReference type="ChEBI" id="CHEBI:57783"/>
        <dbReference type="ChEBI" id="CHEBI:58349"/>
        <dbReference type="ChEBI" id="CHEBI:58476"/>
        <dbReference type="EC" id="1.1.1.383"/>
    </reaction>
</comment>
<comment type="catalytic activity">
    <reaction evidence="9">
        <text>(2R)-2,3-dihydroxy-3-methylbutanoate + NAD(+) = (2S)-2-acetolactate + NADH + H(+)</text>
        <dbReference type="Rhea" id="RHEA:30627"/>
        <dbReference type="ChEBI" id="CHEBI:15378"/>
        <dbReference type="ChEBI" id="CHEBI:49072"/>
        <dbReference type="ChEBI" id="CHEBI:57540"/>
        <dbReference type="ChEBI" id="CHEBI:57945"/>
        <dbReference type="ChEBI" id="CHEBI:58476"/>
        <dbReference type="EC" id="1.1.1.383"/>
    </reaction>
</comment>
<feature type="binding site" evidence="11 12">
    <location>
        <position position="204"/>
    </location>
    <ligand>
        <name>Mg(2+)</name>
        <dbReference type="ChEBI" id="CHEBI:18420"/>
        <label>2</label>
    </ligand>
</feature>
<organism evidence="16 17">
    <name type="scientific">Halobacterium jilantaiense</name>
    <dbReference type="NCBI Taxonomy" id="355548"/>
    <lineage>
        <taxon>Archaea</taxon>
        <taxon>Methanobacteriati</taxon>
        <taxon>Methanobacteriota</taxon>
        <taxon>Stenosarchaea group</taxon>
        <taxon>Halobacteria</taxon>
        <taxon>Halobacteriales</taxon>
        <taxon>Halobacteriaceae</taxon>
        <taxon>Halobacterium</taxon>
    </lineage>
</organism>
<keyword evidence="16" id="KW-0413">Isomerase</keyword>
<dbReference type="OrthoDB" id="6064at2157"/>
<evidence type="ECO:0000259" key="14">
    <source>
        <dbReference type="PROSITE" id="PS51850"/>
    </source>
</evidence>
<dbReference type="InterPro" id="IPR013023">
    <property type="entry name" value="KARI"/>
</dbReference>
<dbReference type="InterPro" id="IPR036291">
    <property type="entry name" value="NAD(P)-bd_dom_sf"/>
</dbReference>
<dbReference type="GO" id="GO:0000287">
    <property type="term" value="F:magnesium ion binding"/>
    <property type="evidence" value="ECO:0007669"/>
    <property type="project" value="UniProtKB-UniRule"/>
</dbReference>
<feature type="binding site" evidence="11 12">
    <location>
        <position position="208"/>
    </location>
    <ligand>
        <name>Mg(2+)</name>
        <dbReference type="ChEBI" id="CHEBI:18420"/>
        <label>1</label>
    </ligand>
</feature>
<evidence type="ECO:0000256" key="12">
    <source>
        <dbReference type="PROSITE-ProRule" id="PRU01198"/>
    </source>
</evidence>
<dbReference type="GO" id="GO:0016853">
    <property type="term" value="F:isomerase activity"/>
    <property type="evidence" value="ECO:0007669"/>
    <property type="project" value="UniProtKB-KW"/>
</dbReference>
<dbReference type="GO" id="GO:0009099">
    <property type="term" value="P:L-valine biosynthetic process"/>
    <property type="evidence" value="ECO:0007669"/>
    <property type="project" value="UniProtKB-UniRule"/>
</dbReference>
<feature type="binding site" evidence="11">
    <location>
        <position position="62"/>
    </location>
    <ligand>
        <name>NADP(+)</name>
        <dbReference type="ChEBI" id="CHEBI:58349"/>
    </ligand>
</feature>
<feature type="binding site" evidence="11">
    <location>
        <position position="147"/>
    </location>
    <ligand>
        <name>NADP(+)</name>
        <dbReference type="ChEBI" id="CHEBI:58349"/>
    </ligand>
</feature>
<dbReference type="RefSeq" id="WP_089667537.1">
    <property type="nucleotide sequence ID" value="NZ_FOJA01000001.1"/>
</dbReference>
<dbReference type="STRING" id="355548.SAMN04487945_0394"/>
<dbReference type="NCBIfam" id="NF004017">
    <property type="entry name" value="PRK05479.1"/>
    <property type="match status" value="1"/>
</dbReference>
<comment type="function">
    <text evidence="11">Involved in the biosynthesis of branched-chain amino acids (BCAA). Catalyzes an alkyl-migration followed by a ketol-acid reduction of (S)-2-acetolactate (S2AL) to yield (R)-2,3-dihydroxy-isovalerate. In the isomerase reaction, S2AL is rearranged via a Mg-dependent methyl migration to produce 3-hydroxy-3-methyl-2-ketobutyrate (HMKB). In the reductase reaction, this 2-ketoacid undergoes a metal-dependent reduction by NADPH to yield (R)-2,3-dihydroxy-isovalerate.</text>
</comment>
<feature type="binding site" evidence="11">
    <location>
        <position position="67"/>
    </location>
    <ligand>
        <name>NADP(+)</name>
        <dbReference type="ChEBI" id="CHEBI:58349"/>
    </ligand>
</feature>
<dbReference type="InterPro" id="IPR014359">
    <property type="entry name" value="KARI_prok"/>
</dbReference>
<evidence type="ECO:0000256" key="6">
    <source>
        <dbReference type="ARBA" id="ARBA00022842"/>
    </source>
</evidence>
<dbReference type="FunFam" id="3.40.50.720:FF:000023">
    <property type="entry name" value="Ketol-acid reductoisomerase (NADP(+))"/>
    <property type="match status" value="1"/>
</dbReference>
<feature type="active site" evidence="11">
    <location>
        <position position="121"/>
    </location>
</feature>
<feature type="binding site" evidence="11 12">
    <location>
        <position position="240"/>
    </location>
    <ligand>
        <name>Mg(2+)</name>
        <dbReference type="ChEBI" id="CHEBI:18420"/>
        <label>2</label>
    </ligand>
</feature>
<dbReference type="Pfam" id="PF07991">
    <property type="entry name" value="KARI_N"/>
    <property type="match status" value="1"/>
</dbReference>
<gene>
    <name evidence="11" type="primary">ilvC</name>
    <name evidence="16" type="ORF">SAMN04487945_0394</name>
</gene>
<dbReference type="GO" id="GO:0009097">
    <property type="term" value="P:isoleucine biosynthetic process"/>
    <property type="evidence" value="ECO:0007669"/>
    <property type="project" value="UniProtKB-UniRule"/>
</dbReference>
<evidence type="ECO:0000313" key="17">
    <source>
        <dbReference type="Proteomes" id="UP000198518"/>
    </source>
</evidence>
<feature type="domain" description="KARI N-terminal Rossmann" evidence="14">
    <location>
        <begin position="16"/>
        <end position="195"/>
    </location>
</feature>
<dbReference type="Pfam" id="PF01450">
    <property type="entry name" value="KARI_C"/>
    <property type="match status" value="1"/>
</dbReference>
<dbReference type="Gene3D" id="6.10.240.10">
    <property type="match status" value="1"/>
</dbReference>
<comment type="cofactor">
    <cofactor evidence="11">
        <name>Mg(2+)</name>
        <dbReference type="ChEBI" id="CHEBI:18420"/>
    </cofactor>
    <text evidence="11">Binds 2 magnesium ions per subunit.</text>
</comment>
<dbReference type="Gene3D" id="3.40.50.720">
    <property type="entry name" value="NAD(P)-binding Rossmann-like Domain"/>
    <property type="match status" value="1"/>
</dbReference>
<evidence type="ECO:0000256" key="9">
    <source>
        <dbReference type="ARBA" id="ARBA00050504"/>
    </source>
</evidence>
<evidence type="ECO:0000256" key="3">
    <source>
        <dbReference type="ARBA" id="ARBA00010318"/>
    </source>
</evidence>
<feature type="binding site" evidence="11">
    <location>
        <position position="65"/>
    </location>
    <ligand>
        <name>NADP(+)</name>
        <dbReference type="ChEBI" id="CHEBI:58349"/>
    </ligand>
</feature>
<evidence type="ECO:0000256" key="11">
    <source>
        <dbReference type="HAMAP-Rule" id="MF_00435"/>
    </source>
</evidence>
<evidence type="ECO:0000256" key="10">
    <source>
        <dbReference type="ARBA" id="ARBA00052344"/>
    </source>
</evidence>
<evidence type="ECO:0000256" key="13">
    <source>
        <dbReference type="SAM" id="MobiDB-lite"/>
    </source>
</evidence>
<dbReference type="GO" id="GO:0004455">
    <property type="term" value="F:ketol-acid reductoisomerase activity"/>
    <property type="evidence" value="ECO:0007669"/>
    <property type="project" value="UniProtKB-UniRule"/>
</dbReference>
<dbReference type="GO" id="GO:0050661">
    <property type="term" value="F:NADP binding"/>
    <property type="evidence" value="ECO:0007669"/>
    <property type="project" value="InterPro"/>
</dbReference>
<dbReference type="NCBIfam" id="NF009940">
    <property type="entry name" value="PRK13403.1"/>
    <property type="match status" value="1"/>
</dbReference>
<dbReference type="PIRSF" id="PIRSF000116">
    <property type="entry name" value="IlvC_gammaproteo"/>
    <property type="match status" value="1"/>
</dbReference>
<dbReference type="EMBL" id="FOJA01000001">
    <property type="protein sequence ID" value="SEV92570.1"/>
    <property type="molecule type" value="Genomic_DNA"/>
</dbReference>
<dbReference type="Proteomes" id="UP000198518">
    <property type="component" value="Unassembled WGS sequence"/>
</dbReference>
<dbReference type="PROSITE" id="PS51851">
    <property type="entry name" value="KARI_C"/>
    <property type="match status" value="1"/>
</dbReference>